<reference evidence="1" key="1">
    <citation type="submission" date="2020-05" db="EMBL/GenBank/DDBJ databases">
        <authorList>
            <person name="Chiriac C."/>
            <person name="Salcher M."/>
            <person name="Ghai R."/>
            <person name="Kavagutti S V."/>
        </authorList>
    </citation>
    <scope>NUCLEOTIDE SEQUENCE</scope>
</reference>
<organism evidence="1">
    <name type="scientific">freshwater metagenome</name>
    <dbReference type="NCBI Taxonomy" id="449393"/>
    <lineage>
        <taxon>unclassified sequences</taxon>
        <taxon>metagenomes</taxon>
        <taxon>ecological metagenomes</taxon>
    </lineage>
</organism>
<gene>
    <name evidence="1" type="ORF">UFOPK2328_00656</name>
</gene>
<dbReference type="EMBL" id="CAEZWX010000091">
    <property type="protein sequence ID" value="CAB4672939.1"/>
    <property type="molecule type" value="Genomic_DNA"/>
</dbReference>
<proteinExistence type="predicted"/>
<name>A0A6J6MHM0_9ZZZZ</name>
<protein>
    <submittedName>
        <fullName evidence="1">Unannotated protein</fullName>
    </submittedName>
</protein>
<dbReference type="InterPro" id="IPR013328">
    <property type="entry name" value="6PGD_dom2"/>
</dbReference>
<evidence type="ECO:0000313" key="1">
    <source>
        <dbReference type="EMBL" id="CAB4672939.1"/>
    </source>
</evidence>
<dbReference type="InterPro" id="IPR008927">
    <property type="entry name" value="6-PGluconate_DH-like_C_sf"/>
</dbReference>
<sequence length="58" mass="6196">MLDEGVVASAEDIDLCMIMGAGWPFHLGGITPYLDRVGASQKVFGKTFHNPMIKGVSS</sequence>
<dbReference type="AlphaFoldDB" id="A0A6J6MHM0"/>
<dbReference type="SUPFAM" id="SSF48179">
    <property type="entry name" value="6-phosphogluconate dehydrogenase C-terminal domain-like"/>
    <property type="match status" value="1"/>
</dbReference>
<accession>A0A6J6MHM0</accession>
<dbReference type="Gene3D" id="1.10.1040.10">
    <property type="entry name" value="N-(1-d-carboxylethyl)-l-norvaline Dehydrogenase, domain 2"/>
    <property type="match status" value="1"/>
</dbReference>